<sequence length="123" mass="12466">MSLPSLVPAPEQSSCAPLSAPSLSPSCLWGGAGQLGNSCKAWGGGGGGGVRVPSRKSRKQSPCPGRVQGEAHLARPAECGADPRSKPPPGFKGVIADFQLCADMFPSSAHINDTLVSIVTKGE</sequence>
<evidence type="ECO:0000256" key="1">
    <source>
        <dbReference type="SAM" id="MobiDB-lite"/>
    </source>
</evidence>
<reference evidence="2" key="1">
    <citation type="submission" date="2023-04" db="EMBL/GenBank/DDBJ databases">
        <authorList>
            <consortium name="ELIXIR-Norway"/>
        </authorList>
    </citation>
    <scope>NUCLEOTIDE SEQUENCE [LARGE SCALE GENOMIC DNA]</scope>
</reference>
<feature type="compositionally biased region" description="Low complexity" evidence="1">
    <location>
        <begin position="13"/>
        <end position="22"/>
    </location>
</feature>
<evidence type="ECO:0000313" key="3">
    <source>
        <dbReference type="Proteomes" id="UP001176941"/>
    </source>
</evidence>
<feature type="region of interest" description="Disordered" evidence="1">
    <location>
        <begin position="1"/>
        <end position="22"/>
    </location>
</feature>
<feature type="region of interest" description="Disordered" evidence="1">
    <location>
        <begin position="44"/>
        <end position="90"/>
    </location>
</feature>
<dbReference type="Proteomes" id="UP001176941">
    <property type="component" value="Chromosome 7"/>
</dbReference>
<proteinExistence type="predicted"/>
<gene>
    <name evidence="2" type="ORF">MRATA1EN1_LOCUS27016</name>
</gene>
<keyword evidence="3" id="KW-1185">Reference proteome</keyword>
<name>A0ABN8ZWE1_RANTA</name>
<dbReference type="EMBL" id="OX459943">
    <property type="protein sequence ID" value="CAI9178054.1"/>
    <property type="molecule type" value="Genomic_DNA"/>
</dbReference>
<evidence type="ECO:0000313" key="2">
    <source>
        <dbReference type="EMBL" id="CAI9178054.1"/>
    </source>
</evidence>
<organism evidence="2 3">
    <name type="scientific">Rangifer tarandus platyrhynchus</name>
    <name type="common">Svalbard reindeer</name>
    <dbReference type="NCBI Taxonomy" id="3082113"/>
    <lineage>
        <taxon>Eukaryota</taxon>
        <taxon>Metazoa</taxon>
        <taxon>Chordata</taxon>
        <taxon>Craniata</taxon>
        <taxon>Vertebrata</taxon>
        <taxon>Euteleostomi</taxon>
        <taxon>Mammalia</taxon>
        <taxon>Eutheria</taxon>
        <taxon>Laurasiatheria</taxon>
        <taxon>Artiodactyla</taxon>
        <taxon>Ruminantia</taxon>
        <taxon>Pecora</taxon>
        <taxon>Cervidae</taxon>
        <taxon>Odocoileinae</taxon>
        <taxon>Rangifer</taxon>
    </lineage>
</organism>
<accession>A0ABN8ZWE1</accession>
<protein>
    <submittedName>
        <fullName evidence="2">Uncharacterized protein</fullName>
    </submittedName>
</protein>